<gene>
    <name evidence="2" type="ORF">IAC69_01775</name>
</gene>
<protein>
    <submittedName>
        <fullName evidence="2">Uncharacterized protein</fullName>
    </submittedName>
</protein>
<feature type="chain" id="PRO_5039193814" evidence="1">
    <location>
        <begin position="21"/>
        <end position="244"/>
    </location>
</feature>
<evidence type="ECO:0000313" key="2">
    <source>
        <dbReference type="EMBL" id="MBO8425189.1"/>
    </source>
</evidence>
<sequence length="244" mass="27264">MKKSVFYILAIFMAPCASMAANDARGINPADNLTKIELLPQLRAVDDSSVSSLTLKFDRAIRKVFGVNAELPLVRYSGYGHAENGIGDLTLRGRAQHTWGRHTLIGATEFILPTATEDTLGVQQYTFDPILGYVYSFGHNIFGALVAKQFISLHNTAPDFAPDMNQGQYRILLGYASNNGWWVLADPQVWVNYESGRQEFLAEIELGTMLNKTTGAWIRAGHRLGGNWERADWTILMGIRFMKF</sequence>
<keyword evidence="1" id="KW-0732">Signal</keyword>
<feature type="signal peptide" evidence="1">
    <location>
        <begin position="1"/>
        <end position="20"/>
    </location>
</feature>
<reference evidence="2" key="1">
    <citation type="submission" date="2020-10" db="EMBL/GenBank/DDBJ databases">
        <authorList>
            <person name="Gilroy R."/>
        </authorList>
    </citation>
    <scope>NUCLEOTIDE SEQUENCE</scope>
    <source>
        <strain evidence="2">8207</strain>
    </source>
</reference>
<name>A0A9D9DH76_9PROT</name>
<proteinExistence type="predicted"/>
<accession>A0A9D9DH76</accession>
<dbReference type="AlphaFoldDB" id="A0A9D9DH76"/>
<reference evidence="2" key="2">
    <citation type="journal article" date="2021" name="PeerJ">
        <title>Extensive microbial diversity within the chicken gut microbiome revealed by metagenomics and culture.</title>
        <authorList>
            <person name="Gilroy R."/>
            <person name="Ravi A."/>
            <person name="Getino M."/>
            <person name="Pursley I."/>
            <person name="Horton D.L."/>
            <person name="Alikhan N.F."/>
            <person name="Baker D."/>
            <person name="Gharbi K."/>
            <person name="Hall N."/>
            <person name="Watson M."/>
            <person name="Adriaenssens E.M."/>
            <person name="Foster-Nyarko E."/>
            <person name="Jarju S."/>
            <person name="Secka A."/>
            <person name="Antonio M."/>
            <person name="Oren A."/>
            <person name="Chaudhuri R.R."/>
            <person name="La Ragione R."/>
            <person name="Hildebrand F."/>
            <person name="Pallen M.J."/>
        </authorList>
    </citation>
    <scope>NUCLEOTIDE SEQUENCE</scope>
    <source>
        <strain evidence="2">8207</strain>
    </source>
</reference>
<dbReference type="EMBL" id="JADINC010000026">
    <property type="protein sequence ID" value="MBO8425189.1"/>
    <property type="molecule type" value="Genomic_DNA"/>
</dbReference>
<organism evidence="2 3">
    <name type="scientific">Candidatus Enterousia avistercoris</name>
    <dbReference type="NCBI Taxonomy" id="2840788"/>
    <lineage>
        <taxon>Bacteria</taxon>
        <taxon>Pseudomonadati</taxon>
        <taxon>Pseudomonadota</taxon>
        <taxon>Alphaproteobacteria</taxon>
        <taxon>Candidatus Enterousia</taxon>
    </lineage>
</organism>
<evidence type="ECO:0000313" key="3">
    <source>
        <dbReference type="Proteomes" id="UP000823630"/>
    </source>
</evidence>
<comment type="caution">
    <text evidence="2">The sequence shown here is derived from an EMBL/GenBank/DDBJ whole genome shotgun (WGS) entry which is preliminary data.</text>
</comment>
<dbReference type="Proteomes" id="UP000823630">
    <property type="component" value="Unassembled WGS sequence"/>
</dbReference>
<evidence type="ECO:0000256" key="1">
    <source>
        <dbReference type="SAM" id="SignalP"/>
    </source>
</evidence>